<reference evidence="1 2" key="1">
    <citation type="submission" date="2016-10" db="EMBL/GenBank/DDBJ databases">
        <title>Genome sequence of the basidiomycete white-rot fungus Trametes pubescens.</title>
        <authorList>
            <person name="Makela M.R."/>
            <person name="Granchi Z."/>
            <person name="Peng M."/>
            <person name="De Vries R.P."/>
            <person name="Grigoriev I."/>
            <person name="Riley R."/>
            <person name="Hilden K."/>
        </authorList>
    </citation>
    <scope>NUCLEOTIDE SEQUENCE [LARGE SCALE GENOMIC DNA]</scope>
    <source>
        <strain evidence="1 2">FBCC735</strain>
    </source>
</reference>
<proteinExistence type="predicted"/>
<sequence>MDQHFFKGGDERSAVASAKMPAGELQAAVFNTPAEELSILVSNVRHITHRMIGTAEHRKIAPLSRIVGGEWPLRA</sequence>
<gene>
    <name evidence="1" type="ORF">TRAPUB_8144</name>
</gene>
<keyword evidence="2" id="KW-1185">Reference proteome</keyword>
<dbReference type="AlphaFoldDB" id="A0A1M2W650"/>
<comment type="caution">
    <text evidence="1">The sequence shown here is derived from an EMBL/GenBank/DDBJ whole genome shotgun (WGS) entry which is preliminary data.</text>
</comment>
<evidence type="ECO:0000313" key="1">
    <source>
        <dbReference type="EMBL" id="OJT15296.1"/>
    </source>
</evidence>
<name>A0A1M2W650_TRAPU</name>
<accession>A0A1M2W650</accession>
<dbReference type="EMBL" id="MNAD01000185">
    <property type="protein sequence ID" value="OJT15296.1"/>
    <property type="molecule type" value="Genomic_DNA"/>
</dbReference>
<organism evidence="1 2">
    <name type="scientific">Trametes pubescens</name>
    <name type="common">White-rot fungus</name>
    <dbReference type="NCBI Taxonomy" id="154538"/>
    <lineage>
        <taxon>Eukaryota</taxon>
        <taxon>Fungi</taxon>
        <taxon>Dikarya</taxon>
        <taxon>Basidiomycota</taxon>
        <taxon>Agaricomycotina</taxon>
        <taxon>Agaricomycetes</taxon>
        <taxon>Polyporales</taxon>
        <taxon>Polyporaceae</taxon>
        <taxon>Trametes</taxon>
    </lineage>
</organism>
<protein>
    <submittedName>
        <fullName evidence="1">Uncharacterized protein</fullName>
    </submittedName>
</protein>
<dbReference type="Proteomes" id="UP000184267">
    <property type="component" value="Unassembled WGS sequence"/>
</dbReference>
<evidence type="ECO:0000313" key="2">
    <source>
        <dbReference type="Proteomes" id="UP000184267"/>
    </source>
</evidence>